<dbReference type="InterPro" id="IPR036812">
    <property type="entry name" value="NAD(P)_OxRdtase_dom_sf"/>
</dbReference>
<accession>A0A8E2EEI9</accession>
<evidence type="ECO:0000259" key="5">
    <source>
        <dbReference type="Pfam" id="PF00248"/>
    </source>
</evidence>
<dbReference type="AlphaFoldDB" id="A0A8E2EEI9"/>
<dbReference type="Pfam" id="PF00248">
    <property type="entry name" value="Aldo_ket_red"/>
    <property type="match status" value="1"/>
</dbReference>
<dbReference type="PANTHER" id="PTHR43827:SF13">
    <property type="entry name" value="ALDO_KETO REDUCTASE FAMILY PROTEIN"/>
    <property type="match status" value="1"/>
</dbReference>
<dbReference type="PRINTS" id="PR00069">
    <property type="entry name" value="ALDKETRDTASE"/>
</dbReference>
<dbReference type="PROSITE" id="PS00063">
    <property type="entry name" value="ALDOKETO_REDUCTASE_3"/>
    <property type="match status" value="1"/>
</dbReference>
<dbReference type="InterPro" id="IPR020471">
    <property type="entry name" value="AKR"/>
</dbReference>
<evidence type="ECO:0000256" key="2">
    <source>
        <dbReference type="PIRSR" id="PIRSR000097-1"/>
    </source>
</evidence>
<sequence>MGIPDPLTQRMKLSNGETIPSIHLGTYLTRDRETYQAVLDALEVGYRAFDSAQLYENEREVGAAINSWLRRESFTDDSLRNGCSERKRSDIHYTTKLAENSDYDKTMQSIRDSVQACGLGYIDLFLLHSPYGGPSARGESWRAVEDAMLEGLVKSGGVSNFGVRHLKELLQSKIRFKPSVNQIEIHPFNTRSEIVNFCRDQGIQIQAYSPLVHGLRMNHSTIISLSNTYSCTPSQLLIRWSVQHGYIALPKTTKKNRMIENVDISGFKISDEDMAVLDALDEGLATDWDPTDAP</sequence>
<gene>
    <name evidence="6" type="ORF">K432DRAFT_293313</name>
</gene>
<feature type="site" description="Lowers pKa of active site Tyr" evidence="4">
    <location>
        <position position="96"/>
    </location>
</feature>
<feature type="binding site" evidence="3">
    <location>
        <position position="128"/>
    </location>
    <ligand>
        <name>substrate</name>
    </ligand>
</feature>
<dbReference type="SUPFAM" id="SSF51430">
    <property type="entry name" value="NAD(P)-linked oxidoreductase"/>
    <property type="match status" value="1"/>
</dbReference>
<protein>
    <submittedName>
        <fullName evidence="6">Aldo/keto reductase</fullName>
    </submittedName>
</protein>
<reference evidence="6 7" key="1">
    <citation type="journal article" date="2016" name="Nat. Commun.">
        <title>Ectomycorrhizal ecology is imprinted in the genome of the dominant symbiotic fungus Cenococcum geophilum.</title>
        <authorList>
            <consortium name="DOE Joint Genome Institute"/>
            <person name="Peter M."/>
            <person name="Kohler A."/>
            <person name="Ohm R.A."/>
            <person name="Kuo A."/>
            <person name="Krutzmann J."/>
            <person name="Morin E."/>
            <person name="Arend M."/>
            <person name="Barry K.W."/>
            <person name="Binder M."/>
            <person name="Choi C."/>
            <person name="Clum A."/>
            <person name="Copeland A."/>
            <person name="Grisel N."/>
            <person name="Haridas S."/>
            <person name="Kipfer T."/>
            <person name="LaButti K."/>
            <person name="Lindquist E."/>
            <person name="Lipzen A."/>
            <person name="Maire R."/>
            <person name="Meier B."/>
            <person name="Mihaltcheva S."/>
            <person name="Molinier V."/>
            <person name="Murat C."/>
            <person name="Poggeler S."/>
            <person name="Quandt C.A."/>
            <person name="Sperisen C."/>
            <person name="Tritt A."/>
            <person name="Tisserant E."/>
            <person name="Crous P.W."/>
            <person name="Henrissat B."/>
            <person name="Nehls U."/>
            <person name="Egli S."/>
            <person name="Spatafora J.W."/>
            <person name="Grigoriev I.V."/>
            <person name="Martin F.M."/>
        </authorList>
    </citation>
    <scope>NUCLEOTIDE SEQUENCE [LARGE SCALE GENOMIC DNA]</scope>
    <source>
        <strain evidence="6 7">CBS 459.81</strain>
    </source>
</reference>
<organism evidence="6 7">
    <name type="scientific">Lepidopterella palustris CBS 459.81</name>
    <dbReference type="NCBI Taxonomy" id="1314670"/>
    <lineage>
        <taxon>Eukaryota</taxon>
        <taxon>Fungi</taxon>
        <taxon>Dikarya</taxon>
        <taxon>Ascomycota</taxon>
        <taxon>Pezizomycotina</taxon>
        <taxon>Dothideomycetes</taxon>
        <taxon>Pleosporomycetidae</taxon>
        <taxon>Mytilinidiales</taxon>
        <taxon>Argynnaceae</taxon>
        <taxon>Lepidopterella</taxon>
    </lineage>
</organism>
<dbReference type="CDD" id="cd19071">
    <property type="entry name" value="AKR_AKR1-5-like"/>
    <property type="match status" value="1"/>
</dbReference>
<dbReference type="Gene3D" id="3.20.20.100">
    <property type="entry name" value="NADP-dependent oxidoreductase domain"/>
    <property type="match status" value="1"/>
</dbReference>
<feature type="active site" description="Proton donor" evidence="2">
    <location>
        <position position="55"/>
    </location>
</feature>
<dbReference type="PIRSF" id="PIRSF000097">
    <property type="entry name" value="AKR"/>
    <property type="match status" value="1"/>
</dbReference>
<dbReference type="PANTHER" id="PTHR43827">
    <property type="entry name" value="2,5-DIKETO-D-GLUCONIC ACID REDUCTASE"/>
    <property type="match status" value="1"/>
</dbReference>
<evidence type="ECO:0000256" key="1">
    <source>
        <dbReference type="ARBA" id="ARBA00023002"/>
    </source>
</evidence>
<evidence type="ECO:0000256" key="3">
    <source>
        <dbReference type="PIRSR" id="PIRSR000097-2"/>
    </source>
</evidence>
<dbReference type="PROSITE" id="PS00798">
    <property type="entry name" value="ALDOKETO_REDUCTASE_1"/>
    <property type="match status" value="1"/>
</dbReference>
<keyword evidence="7" id="KW-1185">Reference proteome</keyword>
<feature type="domain" description="NADP-dependent oxidoreductase" evidence="5">
    <location>
        <begin position="30"/>
        <end position="281"/>
    </location>
</feature>
<evidence type="ECO:0000256" key="4">
    <source>
        <dbReference type="PIRSR" id="PIRSR000097-3"/>
    </source>
</evidence>
<dbReference type="Proteomes" id="UP000250266">
    <property type="component" value="Unassembled WGS sequence"/>
</dbReference>
<keyword evidence="1" id="KW-0560">Oxidoreductase</keyword>
<dbReference type="OrthoDB" id="416253at2759"/>
<dbReference type="InterPro" id="IPR018170">
    <property type="entry name" value="Aldo/ket_reductase_CS"/>
</dbReference>
<dbReference type="EMBL" id="KV744889">
    <property type="protein sequence ID" value="OCK82388.1"/>
    <property type="molecule type" value="Genomic_DNA"/>
</dbReference>
<dbReference type="InterPro" id="IPR023210">
    <property type="entry name" value="NADP_OxRdtase_dom"/>
</dbReference>
<dbReference type="GO" id="GO:0016616">
    <property type="term" value="F:oxidoreductase activity, acting on the CH-OH group of donors, NAD or NADP as acceptor"/>
    <property type="evidence" value="ECO:0007669"/>
    <property type="project" value="UniProtKB-ARBA"/>
</dbReference>
<evidence type="ECO:0000313" key="6">
    <source>
        <dbReference type="EMBL" id="OCK82388.1"/>
    </source>
</evidence>
<name>A0A8E2EEI9_9PEZI</name>
<evidence type="ECO:0000313" key="7">
    <source>
        <dbReference type="Proteomes" id="UP000250266"/>
    </source>
</evidence>
<dbReference type="FunFam" id="3.20.20.100:FF:000002">
    <property type="entry name" value="2,5-diketo-D-gluconic acid reductase A"/>
    <property type="match status" value="1"/>
</dbReference>
<proteinExistence type="predicted"/>